<evidence type="ECO:0000313" key="1">
    <source>
        <dbReference type="EMBL" id="KAF7812615.1"/>
    </source>
</evidence>
<dbReference type="Proteomes" id="UP000634136">
    <property type="component" value="Unassembled WGS sequence"/>
</dbReference>
<dbReference type="AlphaFoldDB" id="A0A834W750"/>
<reference evidence="1" key="1">
    <citation type="submission" date="2020-09" db="EMBL/GenBank/DDBJ databases">
        <title>Genome-Enabled Discovery of Anthraquinone Biosynthesis in Senna tora.</title>
        <authorList>
            <person name="Kang S.-H."/>
            <person name="Pandey R.P."/>
            <person name="Lee C.-M."/>
            <person name="Sim J.-S."/>
            <person name="Jeong J.-T."/>
            <person name="Choi B.-S."/>
            <person name="Jung M."/>
            <person name="Ginzburg D."/>
            <person name="Zhao K."/>
            <person name="Won S.Y."/>
            <person name="Oh T.-J."/>
            <person name="Yu Y."/>
            <person name="Kim N.-H."/>
            <person name="Lee O.R."/>
            <person name="Lee T.-H."/>
            <person name="Bashyal P."/>
            <person name="Kim T.-S."/>
            <person name="Lee W.-H."/>
            <person name="Kawkins C."/>
            <person name="Kim C.-K."/>
            <person name="Kim J.S."/>
            <person name="Ahn B.O."/>
            <person name="Rhee S.Y."/>
            <person name="Sohng J.K."/>
        </authorList>
    </citation>
    <scope>NUCLEOTIDE SEQUENCE</scope>
    <source>
        <tissue evidence="1">Leaf</tissue>
    </source>
</reference>
<protein>
    <submittedName>
        <fullName evidence="1">Uncharacterized protein</fullName>
    </submittedName>
</protein>
<organism evidence="1 2">
    <name type="scientific">Senna tora</name>
    <dbReference type="NCBI Taxonomy" id="362788"/>
    <lineage>
        <taxon>Eukaryota</taxon>
        <taxon>Viridiplantae</taxon>
        <taxon>Streptophyta</taxon>
        <taxon>Embryophyta</taxon>
        <taxon>Tracheophyta</taxon>
        <taxon>Spermatophyta</taxon>
        <taxon>Magnoliopsida</taxon>
        <taxon>eudicotyledons</taxon>
        <taxon>Gunneridae</taxon>
        <taxon>Pentapetalae</taxon>
        <taxon>rosids</taxon>
        <taxon>fabids</taxon>
        <taxon>Fabales</taxon>
        <taxon>Fabaceae</taxon>
        <taxon>Caesalpinioideae</taxon>
        <taxon>Cassia clade</taxon>
        <taxon>Senna</taxon>
    </lineage>
</organism>
<proteinExistence type="predicted"/>
<evidence type="ECO:0000313" key="2">
    <source>
        <dbReference type="Proteomes" id="UP000634136"/>
    </source>
</evidence>
<gene>
    <name evidence="1" type="ORF">G2W53_033591</name>
</gene>
<accession>A0A834W750</accession>
<keyword evidence="2" id="KW-1185">Reference proteome</keyword>
<sequence>MRSLKVARINLSVLTVVKNGKIRHRGTLLRQGSNEGFRWIAPRPTLVAVSRVTAVDTTTTVIPPPPPRFPWVVSRVFAKEVVDLNSFNDTIVPTMGFVGGNTVTVITAPLIRPKEEENGT</sequence>
<comment type="caution">
    <text evidence="1">The sequence shown here is derived from an EMBL/GenBank/DDBJ whole genome shotgun (WGS) entry which is preliminary data.</text>
</comment>
<name>A0A834W750_9FABA</name>
<dbReference type="EMBL" id="JAAIUW010000010">
    <property type="protein sequence ID" value="KAF7812615.1"/>
    <property type="molecule type" value="Genomic_DNA"/>
</dbReference>